<evidence type="ECO:0000256" key="3">
    <source>
        <dbReference type="ARBA" id="ARBA00023274"/>
    </source>
</evidence>
<dbReference type="AlphaFoldDB" id="A0A369KIP2"/>
<dbReference type="PANTHER" id="PTHR11545:SF2">
    <property type="entry name" value="LARGE RIBOSOMAL SUBUNIT PROTEIN UL13M"/>
    <property type="match status" value="1"/>
</dbReference>
<name>A0A369KIP2_9BACT</name>
<keyword evidence="3 4" id="KW-0687">Ribonucleoprotein</keyword>
<evidence type="ECO:0000313" key="5">
    <source>
        <dbReference type="EMBL" id="RDB31634.1"/>
    </source>
</evidence>
<dbReference type="PIRSF" id="PIRSF002181">
    <property type="entry name" value="Ribosomal_L13"/>
    <property type="match status" value="1"/>
</dbReference>
<dbReference type="Gene3D" id="3.90.1180.10">
    <property type="entry name" value="Ribosomal protein L13"/>
    <property type="match status" value="1"/>
</dbReference>
<dbReference type="NCBIfam" id="TIGR01066">
    <property type="entry name" value="rplM_bact"/>
    <property type="match status" value="1"/>
</dbReference>
<keyword evidence="2 4" id="KW-0689">Ribosomal protein</keyword>
<comment type="similarity">
    <text evidence="1 4">Belongs to the universal ribosomal protein uL13 family.</text>
</comment>
<protein>
    <recommendedName>
        <fullName evidence="4">Large ribosomal subunit protein uL13</fullName>
    </recommendedName>
</protein>
<evidence type="ECO:0000313" key="6">
    <source>
        <dbReference type="Proteomes" id="UP000253816"/>
    </source>
</evidence>
<evidence type="ECO:0000256" key="4">
    <source>
        <dbReference type="HAMAP-Rule" id="MF_01366"/>
    </source>
</evidence>
<dbReference type="InterPro" id="IPR036899">
    <property type="entry name" value="Ribosomal_uL13_sf"/>
</dbReference>
<dbReference type="InterPro" id="IPR005822">
    <property type="entry name" value="Ribosomal_uL13"/>
</dbReference>
<dbReference type="Proteomes" id="UP000253816">
    <property type="component" value="Unassembled WGS sequence"/>
</dbReference>
<dbReference type="SUPFAM" id="SSF52161">
    <property type="entry name" value="Ribosomal protein L13"/>
    <property type="match status" value="1"/>
</dbReference>
<keyword evidence="6" id="KW-1185">Reference proteome</keyword>
<dbReference type="GO" id="GO:0006412">
    <property type="term" value="P:translation"/>
    <property type="evidence" value="ECO:0007669"/>
    <property type="project" value="UniProtKB-UniRule"/>
</dbReference>
<sequence>MGYQKQRTYQGVPLKKRRWFVFDASGKILGRFASEVCRVLRGRHMPSYTPHADCGEGVIILNASKVVLTGNKRSQKVYRHYSGYMGGLKEIPCEVLFDRHPERILEHAVRGMMPKTKQGRAQLKRMRVFAGGEHNMAGQNPVVLDLG</sequence>
<dbReference type="GO" id="GO:0003729">
    <property type="term" value="F:mRNA binding"/>
    <property type="evidence" value="ECO:0007669"/>
    <property type="project" value="TreeGrafter"/>
</dbReference>
<accession>A0A369KIP2</accession>
<evidence type="ECO:0000256" key="1">
    <source>
        <dbReference type="ARBA" id="ARBA00006227"/>
    </source>
</evidence>
<dbReference type="Pfam" id="PF00572">
    <property type="entry name" value="Ribosomal_L13"/>
    <property type="match status" value="1"/>
</dbReference>
<organism evidence="5 6">
    <name type="scientific">Candidatus Similichlamydia laticola</name>
    <dbReference type="NCBI Taxonomy" id="2170265"/>
    <lineage>
        <taxon>Bacteria</taxon>
        <taxon>Pseudomonadati</taxon>
        <taxon>Chlamydiota</taxon>
        <taxon>Chlamydiia</taxon>
        <taxon>Parachlamydiales</taxon>
        <taxon>Candidatus Parilichlamydiaceae</taxon>
        <taxon>Candidatus Similichlamydia</taxon>
    </lineage>
</organism>
<dbReference type="GO" id="GO:0022625">
    <property type="term" value="C:cytosolic large ribosomal subunit"/>
    <property type="evidence" value="ECO:0007669"/>
    <property type="project" value="TreeGrafter"/>
</dbReference>
<dbReference type="RefSeq" id="WP_114544209.1">
    <property type="nucleotide sequence ID" value="NZ_QQBG01000010.1"/>
</dbReference>
<dbReference type="PANTHER" id="PTHR11545">
    <property type="entry name" value="RIBOSOMAL PROTEIN L13"/>
    <property type="match status" value="1"/>
</dbReference>
<comment type="subunit">
    <text evidence="4">Part of the 50S ribosomal subunit.</text>
</comment>
<dbReference type="GO" id="GO:0017148">
    <property type="term" value="P:negative regulation of translation"/>
    <property type="evidence" value="ECO:0007669"/>
    <property type="project" value="TreeGrafter"/>
</dbReference>
<evidence type="ECO:0000256" key="2">
    <source>
        <dbReference type="ARBA" id="ARBA00022980"/>
    </source>
</evidence>
<reference evidence="5 6" key="1">
    <citation type="submission" date="2018-07" db="EMBL/GenBank/DDBJ databases">
        <title>Comparative genomics of the Candidatus Parilichlamydiaceae reveals evidence of convergent evolution and genome reduction in the phylum Chlamydiae.</title>
        <authorList>
            <person name="Taylor-Brown A."/>
            <person name="Polkinghorne A."/>
        </authorList>
    </citation>
    <scope>NUCLEOTIDE SEQUENCE [LARGE SCALE GENOMIC DNA]</scope>
    <source>
        <strain evidence="5 6">Hat2</strain>
    </source>
</reference>
<gene>
    <name evidence="4" type="primary">rplM</name>
    <name evidence="5" type="ORF">HAT2_00245</name>
</gene>
<dbReference type="HAMAP" id="MF_01366">
    <property type="entry name" value="Ribosomal_uL13"/>
    <property type="match status" value="1"/>
</dbReference>
<dbReference type="InterPro" id="IPR005823">
    <property type="entry name" value="Ribosomal_uL13_bac-type"/>
</dbReference>
<comment type="function">
    <text evidence="4">This protein is one of the early assembly proteins of the 50S ribosomal subunit, although it is not seen to bind rRNA by itself. It is important during the early stages of 50S assembly.</text>
</comment>
<dbReference type="EMBL" id="QQBG01000010">
    <property type="protein sequence ID" value="RDB31634.1"/>
    <property type="molecule type" value="Genomic_DNA"/>
</dbReference>
<dbReference type="GO" id="GO:0003735">
    <property type="term" value="F:structural constituent of ribosome"/>
    <property type="evidence" value="ECO:0007669"/>
    <property type="project" value="InterPro"/>
</dbReference>
<proteinExistence type="inferred from homology"/>
<dbReference type="CDD" id="cd00392">
    <property type="entry name" value="Ribosomal_L13"/>
    <property type="match status" value="1"/>
</dbReference>
<dbReference type="OrthoDB" id="9801330at2"/>
<comment type="caution">
    <text evidence="5">The sequence shown here is derived from an EMBL/GenBank/DDBJ whole genome shotgun (WGS) entry which is preliminary data.</text>
</comment>